<feature type="transmembrane region" description="Helical" evidence="5">
    <location>
        <begin position="119"/>
        <end position="135"/>
    </location>
</feature>
<feature type="transmembrane region" description="Helical" evidence="5">
    <location>
        <begin position="239"/>
        <end position="259"/>
    </location>
</feature>
<feature type="domain" description="EamA" evidence="6">
    <location>
        <begin position="11"/>
        <end position="133"/>
    </location>
</feature>
<proteinExistence type="predicted"/>
<feature type="transmembrane region" description="Helical" evidence="5">
    <location>
        <begin position="62"/>
        <end position="81"/>
    </location>
</feature>
<dbReference type="Gene3D" id="1.10.3730.20">
    <property type="match status" value="1"/>
</dbReference>
<evidence type="ECO:0000256" key="3">
    <source>
        <dbReference type="ARBA" id="ARBA00022989"/>
    </source>
</evidence>
<reference evidence="7 8" key="1">
    <citation type="journal article" date="2020" name="Microorganisms">
        <title>Osmotic Adaptation and Compatible Solute Biosynthesis of Phototrophic Bacteria as Revealed from Genome Analyses.</title>
        <authorList>
            <person name="Imhoff J.F."/>
            <person name="Rahn T."/>
            <person name="Kunzel S."/>
            <person name="Keller A."/>
            <person name="Neulinger S.C."/>
        </authorList>
    </citation>
    <scope>NUCLEOTIDE SEQUENCE [LARGE SCALE GENOMIC DNA]</scope>
    <source>
        <strain evidence="7 8">DSM 9895</strain>
    </source>
</reference>
<keyword evidence="8" id="KW-1185">Reference proteome</keyword>
<dbReference type="RefSeq" id="WP_200338866.1">
    <property type="nucleotide sequence ID" value="NZ_NRRL01000002.1"/>
</dbReference>
<dbReference type="Pfam" id="PF00892">
    <property type="entry name" value="EamA"/>
    <property type="match status" value="2"/>
</dbReference>
<feature type="transmembrane region" description="Helical" evidence="5">
    <location>
        <begin position="37"/>
        <end position="55"/>
    </location>
</feature>
<dbReference type="EMBL" id="NRRL01000002">
    <property type="protein sequence ID" value="MBK1666808.1"/>
    <property type="molecule type" value="Genomic_DNA"/>
</dbReference>
<dbReference type="SUPFAM" id="SSF103481">
    <property type="entry name" value="Multidrug resistance efflux transporter EmrE"/>
    <property type="match status" value="2"/>
</dbReference>
<protein>
    <submittedName>
        <fullName evidence="7">Multidrug DMT transporter permease</fullName>
    </submittedName>
</protein>
<sequence>MRLSVRPLDLIGFIAIMMVWGGNFAVAKTGLQELPPILLVALRFAIVAALLVPFVKVPKGKLAGIFAVSVVLGLLHFSLMFTGLTGIDASTAAISIQLQVPFAALLAAIAFGEKVGWRRALGMAIAFAGVAVIAGEPRLDGAYLSLALVISAALVWAVANVVVKRLGEIDGTQLNAYMAAFAFPQLFLASFLLEGGQWSAMASADWLTVGWVLAYQAVIVVVLGYGLWYALLGRYDVNIAMPFTLMVPFFGVASGVIALGEPLTWRLIAGGVMTVIGVGIVTIRRPRVTGPTLERT</sequence>
<feature type="transmembrane region" description="Helical" evidence="5">
    <location>
        <begin position="93"/>
        <end position="112"/>
    </location>
</feature>
<feature type="transmembrane region" description="Helical" evidence="5">
    <location>
        <begin position="213"/>
        <end position="232"/>
    </location>
</feature>
<keyword evidence="2 5" id="KW-0812">Transmembrane</keyword>
<feature type="transmembrane region" description="Helical" evidence="5">
    <location>
        <begin position="7"/>
        <end position="25"/>
    </location>
</feature>
<feature type="transmembrane region" description="Helical" evidence="5">
    <location>
        <begin position="265"/>
        <end position="283"/>
    </location>
</feature>
<dbReference type="Proteomes" id="UP001296873">
    <property type="component" value="Unassembled WGS sequence"/>
</dbReference>
<comment type="subcellular location">
    <subcellularLocation>
        <location evidence="1">Membrane</location>
        <topology evidence="1">Multi-pass membrane protein</topology>
    </subcellularLocation>
</comment>
<evidence type="ECO:0000256" key="1">
    <source>
        <dbReference type="ARBA" id="ARBA00004141"/>
    </source>
</evidence>
<feature type="transmembrane region" description="Helical" evidence="5">
    <location>
        <begin position="174"/>
        <end position="193"/>
    </location>
</feature>
<comment type="caution">
    <text evidence="7">The sequence shown here is derived from an EMBL/GenBank/DDBJ whole genome shotgun (WGS) entry which is preliminary data.</text>
</comment>
<organism evidence="7 8">
    <name type="scientific">Rhodovibrio sodomensis</name>
    <dbReference type="NCBI Taxonomy" id="1088"/>
    <lineage>
        <taxon>Bacteria</taxon>
        <taxon>Pseudomonadati</taxon>
        <taxon>Pseudomonadota</taxon>
        <taxon>Alphaproteobacteria</taxon>
        <taxon>Rhodospirillales</taxon>
        <taxon>Rhodovibrionaceae</taxon>
        <taxon>Rhodovibrio</taxon>
    </lineage>
</organism>
<feature type="domain" description="EamA" evidence="6">
    <location>
        <begin position="146"/>
        <end position="282"/>
    </location>
</feature>
<evidence type="ECO:0000313" key="8">
    <source>
        <dbReference type="Proteomes" id="UP001296873"/>
    </source>
</evidence>
<dbReference type="InterPro" id="IPR000620">
    <property type="entry name" value="EamA_dom"/>
</dbReference>
<dbReference type="InterPro" id="IPR050638">
    <property type="entry name" value="AA-Vitamin_Transporters"/>
</dbReference>
<name>A0ABS1D8Q4_9PROT</name>
<dbReference type="PANTHER" id="PTHR32322:SF9">
    <property type="entry name" value="AMINO-ACID METABOLITE EFFLUX PUMP-RELATED"/>
    <property type="match status" value="1"/>
</dbReference>
<evidence type="ECO:0000313" key="7">
    <source>
        <dbReference type="EMBL" id="MBK1666808.1"/>
    </source>
</evidence>
<evidence type="ECO:0000259" key="6">
    <source>
        <dbReference type="Pfam" id="PF00892"/>
    </source>
</evidence>
<gene>
    <name evidence="7" type="ORF">CKO28_01960</name>
</gene>
<keyword evidence="4 5" id="KW-0472">Membrane</keyword>
<feature type="transmembrane region" description="Helical" evidence="5">
    <location>
        <begin position="141"/>
        <end position="162"/>
    </location>
</feature>
<accession>A0ABS1D8Q4</accession>
<dbReference type="InterPro" id="IPR037185">
    <property type="entry name" value="EmrE-like"/>
</dbReference>
<evidence type="ECO:0000256" key="5">
    <source>
        <dbReference type="SAM" id="Phobius"/>
    </source>
</evidence>
<evidence type="ECO:0000256" key="2">
    <source>
        <dbReference type="ARBA" id="ARBA00022692"/>
    </source>
</evidence>
<evidence type="ECO:0000256" key="4">
    <source>
        <dbReference type="ARBA" id="ARBA00023136"/>
    </source>
</evidence>
<dbReference type="PANTHER" id="PTHR32322">
    <property type="entry name" value="INNER MEMBRANE TRANSPORTER"/>
    <property type="match status" value="1"/>
</dbReference>
<keyword evidence="3 5" id="KW-1133">Transmembrane helix</keyword>